<dbReference type="CDD" id="cd11528">
    <property type="entry name" value="NTP-PPase_MazG_Nterm"/>
    <property type="match status" value="1"/>
</dbReference>
<dbReference type="SUPFAM" id="SSF53790">
    <property type="entry name" value="Tetrapyrrole methylase"/>
    <property type="match status" value="1"/>
</dbReference>
<evidence type="ECO:0000313" key="3">
    <source>
        <dbReference type="EMBL" id="KGG80636.1"/>
    </source>
</evidence>
<dbReference type="PIRSF" id="PIRSF002845">
    <property type="entry name" value="Ttrprl_mtas_MazG"/>
    <property type="match status" value="1"/>
</dbReference>
<dbReference type="GO" id="GO:0047429">
    <property type="term" value="F:nucleoside triphosphate diphosphatase activity"/>
    <property type="evidence" value="ECO:0007669"/>
    <property type="project" value="InterPro"/>
</dbReference>
<dbReference type="PANTHER" id="PTHR30522:SF0">
    <property type="entry name" value="NUCLEOSIDE TRIPHOSPHATE PYROPHOSPHOHYDROLASE"/>
    <property type="match status" value="1"/>
</dbReference>
<dbReference type="InterPro" id="IPR014777">
    <property type="entry name" value="4pyrrole_Mease_sub1"/>
</dbReference>
<dbReference type="InterPro" id="IPR048011">
    <property type="entry name" value="NTP-PPase_MazG-like_C"/>
</dbReference>
<dbReference type="InterPro" id="IPR035013">
    <property type="entry name" value="YabN_N"/>
</dbReference>
<dbReference type="InterPro" id="IPR000878">
    <property type="entry name" value="4pyrrol_Mease"/>
</dbReference>
<dbReference type="RefSeq" id="WP_035163028.1">
    <property type="nucleotide sequence ID" value="NZ_AZTB01000019.1"/>
</dbReference>
<dbReference type="InterPro" id="IPR035996">
    <property type="entry name" value="4pyrrol_Methylase_sf"/>
</dbReference>
<dbReference type="FunFam" id="1.10.287.1080:FF:000003">
    <property type="entry name" value="Nucleoside triphosphate pyrophosphohydrolase"/>
    <property type="match status" value="1"/>
</dbReference>
<accession>A0A096DMZ3</accession>
<name>A0A096DMZ3_9FIRM</name>
<comment type="caution">
    <text evidence="3">The sequence shown here is derived from an EMBL/GenBank/DDBJ whole genome shotgun (WGS) entry which is preliminary data.</text>
</comment>
<dbReference type="SUPFAM" id="SSF101386">
    <property type="entry name" value="all-alpha NTP pyrophosphatases"/>
    <property type="match status" value="2"/>
</dbReference>
<dbReference type="FunFam" id="1.10.287.1080:FF:000001">
    <property type="entry name" value="Nucleoside triphosphate pyrophosphohydrolase"/>
    <property type="match status" value="1"/>
</dbReference>
<dbReference type="Proteomes" id="UP000029622">
    <property type="component" value="Unassembled WGS sequence"/>
</dbReference>
<dbReference type="PANTHER" id="PTHR30522">
    <property type="entry name" value="NUCLEOSIDE TRIPHOSPHATE PYROPHOSPHOHYDROLASE"/>
    <property type="match status" value="1"/>
</dbReference>
<dbReference type="GO" id="GO:0046052">
    <property type="term" value="P:UTP catabolic process"/>
    <property type="evidence" value="ECO:0007669"/>
    <property type="project" value="TreeGrafter"/>
</dbReference>
<dbReference type="GO" id="GO:0046076">
    <property type="term" value="P:dTTP catabolic process"/>
    <property type="evidence" value="ECO:0007669"/>
    <property type="project" value="TreeGrafter"/>
</dbReference>
<dbReference type="GO" id="GO:0046047">
    <property type="term" value="P:TTP catabolic process"/>
    <property type="evidence" value="ECO:0007669"/>
    <property type="project" value="TreeGrafter"/>
</dbReference>
<dbReference type="CDD" id="cd11529">
    <property type="entry name" value="NTP-PPase_MazG_Cterm"/>
    <property type="match status" value="1"/>
</dbReference>
<dbReference type="Gene3D" id="3.40.1010.10">
    <property type="entry name" value="Cobalt-precorrin-4 Transmethylase, Domain 1"/>
    <property type="match status" value="1"/>
</dbReference>
<feature type="domain" description="NTP pyrophosphohydrolase MazG-like" evidence="2">
    <location>
        <begin position="395"/>
        <end position="453"/>
    </location>
</feature>
<dbReference type="Pfam" id="PF03819">
    <property type="entry name" value="MazG"/>
    <property type="match status" value="2"/>
</dbReference>
<feature type="domain" description="Tetrapyrrole methylase" evidence="1">
    <location>
        <begin position="3"/>
        <end position="207"/>
    </location>
</feature>
<feature type="domain" description="NTP pyrophosphohydrolase MazG-like" evidence="2">
    <location>
        <begin position="256"/>
        <end position="329"/>
    </location>
</feature>
<dbReference type="CDD" id="cd11723">
    <property type="entry name" value="YabN_N_like"/>
    <property type="match status" value="1"/>
</dbReference>
<dbReference type="InterPro" id="IPR048015">
    <property type="entry name" value="NTP-PPase_MazG-like_N"/>
</dbReference>
<organism evidence="3 4">
    <name type="scientific">Caloranaerobacter azorensis H53214</name>
    <dbReference type="NCBI Taxonomy" id="1156417"/>
    <lineage>
        <taxon>Bacteria</taxon>
        <taxon>Bacillati</taxon>
        <taxon>Bacillota</taxon>
        <taxon>Tissierellia</taxon>
        <taxon>Tissierellales</taxon>
        <taxon>Thermohalobacteraceae</taxon>
        <taxon>Caloranaerobacter</taxon>
    </lineage>
</organism>
<dbReference type="GO" id="GO:0008168">
    <property type="term" value="F:methyltransferase activity"/>
    <property type="evidence" value="ECO:0007669"/>
    <property type="project" value="InterPro"/>
</dbReference>
<keyword evidence="3" id="KW-0378">Hydrolase</keyword>
<dbReference type="NCBIfam" id="TIGR00444">
    <property type="entry name" value="mazG"/>
    <property type="match status" value="1"/>
</dbReference>
<dbReference type="GO" id="GO:0006950">
    <property type="term" value="P:response to stress"/>
    <property type="evidence" value="ECO:0007669"/>
    <property type="project" value="UniProtKB-ARBA"/>
</dbReference>
<sequence>MGKIIVIGLGPGDPDLLTIGTIKILKRGYKIYLRTEKHPTVSFFHENNIKFESYDFMYERGEDFDIIYEDIAKDLVKKSKEHGIIIYCIPGHPLVAEKTVSLLTKYRDKGEVKLQIHSGVSFIDSVINAVEKDPISGMKIVDGLNLNVQSIDINVDNIITQVYNRIIASEVKLKLMEVYGDEYQIYVIRAAGVPGEEKIVKIPLYELDRIEWIDYLTSIYVPKINDENRTRYDLNNLINIMQRLRSKEGCPWDVKQTHQSLREYVLEEAYEVVDAIDRDDMDALAEELGDLLLQVVFHSQIGKEEGYFNIWDVISSICSKLINRHPHVFGELNCKDSEEVMINWNKIKDKEKNIKSHSQRLESITKGLPALVKSFKLQQKAADIGFDWPDVNGALEKVKEELQEVIIELEGNDKERIEEEIGDLLFAVVNVSRFLKVNPEIALNKTINKFVDRFKIMEDMSREMGKDLQFMTLEEMDELWEKTKIHKNKKIDKK</sequence>
<dbReference type="InterPro" id="IPR004518">
    <property type="entry name" value="MazG-like_dom"/>
</dbReference>
<gene>
    <name evidence="3" type="ORF">Y919_05225</name>
</gene>
<dbReference type="GO" id="GO:0046061">
    <property type="term" value="P:dATP catabolic process"/>
    <property type="evidence" value="ECO:0007669"/>
    <property type="project" value="TreeGrafter"/>
</dbReference>
<dbReference type="AlphaFoldDB" id="A0A096DMZ3"/>
<dbReference type="InterPro" id="IPR011551">
    <property type="entry name" value="NTP_PyrPHydrolase_MazG"/>
</dbReference>
<dbReference type="GO" id="GO:0046081">
    <property type="term" value="P:dUTP catabolic process"/>
    <property type="evidence" value="ECO:0007669"/>
    <property type="project" value="TreeGrafter"/>
</dbReference>
<reference evidence="3 4" key="1">
    <citation type="submission" date="2013-12" db="EMBL/GenBank/DDBJ databases">
        <title>Draft genome sequence of Caloranaerobacter sp. H53214.</title>
        <authorList>
            <person name="Jiang L.J."/>
            <person name="Shao Z.Z."/>
            <person name="Long M.N."/>
        </authorList>
    </citation>
    <scope>NUCLEOTIDE SEQUENCE [LARGE SCALE GENOMIC DNA]</scope>
    <source>
        <strain evidence="3 4">H53214</strain>
    </source>
</reference>
<dbReference type="NCBIfam" id="NF007113">
    <property type="entry name" value="PRK09562.1"/>
    <property type="match status" value="1"/>
</dbReference>
<dbReference type="Gene3D" id="1.10.287.1080">
    <property type="entry name" value="MazG-like"/>
    <property type="match status" value="2"/>
</dbReference>
<dbReference type="InterPro" id="IPR024180">
    <property type="entry name" value="Tetrapyrrole_Mease/MazG_pred"/>
</dbReference>
<dbReference type="EMBL" id="AZTB01000019">
    <property type="protein sequence ID" value="KGG80636.1"/>
    <property type="molecule type" value="Genomic_DNA"/>
</dbReference>
<dbReference type="GO" id="GO:0006203">
    <property type="term" value="P:dGTP catabolic process"/>
    <property type="evidence" value="ECO:0007669"/>
    <property type="project" value="TreeGrafter"/>
</dbReference>
<evidence type="ECO:0000259" key="2">
    <source>
        <dbReference type="Pfam" id="PF03819"/>
    </source>
</evidence>
<dbReference type="Pfam" id="PF00590">
    <property type="entry name" value="TP_methylase"/>
    <property type="match status" value="1"/>
</dbReference>
<evidence type="ECO:0000259" key="1">
    <source>
        <dbReference type="Pfam" id="PF00590"/>
    </source>
</evidence>
<evidence type="ECO:0000313" key="4">
    <source>
        <dbReference type="Proteomes" id="UP000029622"/>
    </source>
</evidence>
<protein>
    <submittedName>
        <fullName evidence="3">Nucleotide pyrophosphohydrolase</fullName>
    </submittedName>
</protein>
<proteinExistence type="predicted"/>
<dbReference type="STRING" id="1156417.Y919_05225"/>